<evidence type="ECO:0000313" key="2">
    <source>
        <dbReference type="Proteomes" id="UP000828941"/>
    </source>
</evidence>
<reference evidence="1 2" key="1">
    <citation type="journal article" date="2022" name="DNA Res.">
        <title>Chromosomal-level genome assembly of the orchid tree Bauhinia variegata (Leguminosae; Cercidoideae) supports the allotetraploid origin hypothesis of Bauhinia.</title>
        <authorList>
            <person name="Zhong Y."/>
            <person name="Chen Y."/>
            <person name="Zheng D."/>
            <person name="Pang J."/>
            <person name="Liu Y."/>
            <person name="Luo S."/>
            <person name="Meng S."/>
            <person name="Qian L."/>
            <person name="Wei D."/>
            <person name="Dai S."/>
            <person name="Zhou R."/>
        </authorList>
    </citation>
    <scope>NUCLEOTIDE SEQUENCE [LARGE SCALE GENOMIC DNA]</scope>
    <source>
        <strain evidence="1">BV-YZ2020</strain>
    </source>
</reference>
<gene>
    <name evidence="1" type="ORF">L6164_000923</name>
</gene>
<organism evidence="1 2">
    <name type="scientific">Bauhinia variegata</name>
    <name type="common">Purple orchid tree</name>
    <name type="synonym">Phanera variegata</name>
    <dbReference type="NCBI Taxonomy" id="167791"/>
    <lineage>
        <taxon>Eukaryota</taxon>
        <taxon>Viridiplantae</taxon>
        <taxon>Streptophyta</taxon>
        <taxon>Embryophyta</taxon>
        <taxon>Tracheophyta</taxon>
        <taxon>Spermatophyta</taxon>
        <taxon>Magnoliopsida</taxon>
        <taxon>eudicotyledons</taxon>
        <taxon>Gunneridae</taxon>
        <taxon>Pentapetalae</taxon>
        <taxon>rosids</taxon>
        <taxon>fabids</taxon>
        <taxon>Fabales</taxon>
        <taxon>Fabaceae</taxon>
        <taxon>Cercidoideae</taxon>
        <taxon>Cercideae</taxon>
        <taxon>Bauhiniinae</taxon>
        <taxon>Bauhinia</taxon>
    </lineage>
</organism>
<dbReference type="Proteomes" id="UP000828941">
    <property type="component" value="Chromosome 1"/>
</dbReference>
<protein>
    <submittedName>
        <fullName evidence="1">Uncharacterized protein</fullName>
    </submittedName>
</protein>
<sequence>MEKNSLAALCFFLIIMFCAEEMIVQTEAKRCEVLADTYKGPCFWGCDVHCTTKEHYISGRCRDDHRCWCTKNC</sequence>
<evidence type="ECO:0000313" key="1">
    <source>
        <dbReference type="EMBL" id="KAI4356944.1"/>
    </source>
</evidence>
<comment type="caution">
    <text evidence="1">The sequence shown here is derived from an EMBL/GenBank/DDBJ whole genome shotgun (WGS) entry which is preliminary data.</text>
</comment>
<proteinExistence type="predicted"/>
<accession>A0ACB9QA45</accession>
<keyword evidence="2" id="KW-1185">Reference proteome</keyword>
<name>A0ACB9QA45_BAUVA</name>
<dbReference type="EMBL" id="CM039426">
    <property type="protein sequence ID" value="KAI4356944.1"/>
    <property type="molecule type" value="Genomic_DNA"/>
</dbReference>